<reference evidence="1" key="1">
    <citation type="submission" date="2014-11" db="EMBL/GenBank/DDBJ databases">
        <authorList>
            <person name="Amaro Gonzalez C."/>
        </authorList>
    </citation>
    <scope>NUCLEOTIDE SEQUENCE</scope>
</reference>
<organism evidence="1">
    <name type="scientific">Anguilla anguilla</name>
    <name type="common">European freshwater eel</name>
    <name type="synonym">Muraena anguilla</name>
    <dbReference type="NCBI Taxonomy" id="7936"/>
    <lineage>
        <taxon>Eukaryota</taxon>
        <taxon>Metazoa</taxon>
        <taxon>Chordata</taxon>
        <taxon>Craniata</taxon>
        <taxon>Vertebrata</taxon>
        <taxon>Euteleostomi</taxon>
        <taxon>Actinopterygii</taxon>
        <taxon>Neopterygii</taxon>
        <taxon>Teleostei</taxon>
        <taxon>Anguilliformes</taxon>
        <taxon>Anguillidae</taxon>
        <taxon>Anguilla</taxon>
    </lineage>
</organism>
<evidence type="ECO:0000313" key="1">
    <source>
        <dbReference type="EMBL" id="JAH73553.1"/>
    </source>
</evidence>
<reference evidence="1" key="2">
    <citation type="journal article" date="2015" name="Fish Shellfish Immunol.">
        <title>Early steps in the European eel (Anguilla anguilla)-Vibrio vulnificus interaction in the gills: Role of the RtxA13 toxin.</title>
        <authorList>
            <person name="Callol A."/>
            <person name="Pajuelo D."/>
            <person name="Ebbesson L."/>
            <person name="Teles M."/>
            <person name="MacKenzie S."/>
            <person name="Amaro C."/>
        </authorList>
    </citation>
    <scope>NUCLEOTIDE SEQUENCE</scope>
</reference>
<name>A0A0E9V8I6_ANGAN</name>
<protein>
    <submittedName>
        <fullName evidence="1">Uncharacterized protein</fullName>
    </submittedName>
</protein>
<sequence length="15" mass="1860">MQPRTRYLRMVPSPQ</sequence>
<proteinExistence type="predicted"/>
<accession>A0A0E9V8I6</accession>
<dbReference type="EMBL" id="GBXM01035024">
    <property type="protein sequence ID" value="JAH73553.1"/>
    <property type="molecule type" value="Transcribed_RNA"/>
</dbReference>